<evidence type="ECO:0000256" key="10">
    <source>
        <dbReference type="RuleBase" id="RU365011"/>
    </source>
</evidence>
<dbReference type="RefSeq" id="XP_005830054.1">
    <property type="nucleotide sequence ID" value="XM_005829997.1"/>
</dbReference>
<dbReference type="Pfam" id="PF07819">
    <property type="entry name" value="PGAP1"/>
    <property type="match status" value="1"/>
</dbReference>
<dbReference type="InterPro" id="IPR029058">
    <property type="entry name" value="AB_hydrolase_fold"/>
</dbReference>
<dbReference type="GO" id="GO:0005789">
    <property type="term" value="C:endoplasmic reticulum membrane"/>
    <property type="evidence" value="ECO:0007669"/>
    <property type="project" value="UniProtKB-SubCell"/>
</dbReference>
<dbReference type="GO" id="GO:0015031">
    <property type="term" value="P:protein transport"/>
    <property type="evidence" value="ECO:0007669"/>
    <property type="project" value="UniProtKB-KW"/>
</dbReference>
<dbReference type="PANTHER" id="PTHR15495">
    <property type="entry name" value="NEGATIVE REGULATOR OF VESICLE FORMATION-RELATED"/>
    <property type="match status" value="1"/>
</dbReference>
<dbReference type="InterPro" id="IPR039529">
    <property type="entry name" value="PGAP1/BST1"/>
</dbReference>
<dbReference type="OrthoDB" id="348976at2759"/>
<evidence type="ECO:0000256" key="2">
    <source>
        <dbReference type="ARBA" id="ARBA00006931"/>
    </source>
</evidence>
<dbReference type="Gene3D" id="3.40.50.1820">
    <property type="entry name" value="alpha/beta hydrolase"/>
    <property type="match status" value="1"/>
</dbReference>
<dbReference type="Proteomes" id="UP000011087">
    <property type="component" value="Unassembled WGS sequence"/>
</dbReference>
<reference evidence="16" key="2">
    <citation type="submission" date="2012-11" db="EMBL/GenBank/DDBJ databases">
        <authorList>
            <person name="Kuo A."/>
            <person name="Curtis B.A."/>
            <person name="Tanifuji G."/>
            <person name="Burki F."/>
            <person name="Gruber A."/>
            <person name="Irimia M."/>
            <person name="Maruyama S."/>
            <person name="Arias M.C."/>
            <person name="Ball S.G."/>
            <person name="Gile G.H."/>
            <person name="Hirakawa Y."/>
            <person name="Hopkins J.F."/>
            <person name="Rensing S.A."/>
            <person name="Schmutz J."/>
            <person name="Symeonidi A."/>
            <person name="Elias M."/>
            <person name="Eveleigh R.J."/>
            <person name="Herman E.K."/>
            <person name="Klute M.J."/>
            <person name="Nakayama T."/>
            <person name="Obornik M."/>
            <person name="Reyes-Prieto A."/>
            <person name="Armbrust E.V."/>
            <person name="Aves S.J."/>
            <person name="Beiko R.G."/>
            <person name="Coutinho P."/>
            <person name="Dacks J.B."/>
            <person name="Durnford D.G."/>
            <person name="Fast N.M."/>
            <person name="Green B.R."/>
            <person name="Grisdale C."/>
            <person name="Hempe F."/>
            <person name="Henrissat B."/>
            <person name="Hoppner M.P."/>
            <person name="Ishida K.-I."/>
            <person name="Kim E."/>
            <person name="Koreny L."/>
            <person name="Kroth P.G."/>
            <person name="Liu Y."/>
            <person name="Malik S.-B."/>
            <person name="Maier U.G."/>
            <person name="McRose D."/>
            <person name="Mock T."/>
            <person name="Neilson J.A."/>
            <person name="Onodera N.T."/>
            <person name="Poole A.M."/>
            <person name="Pritham E.J."/>
            <person name="Richards T.A."/>
            <person name="Rocap G."/>
            <person name="Roy S.W."/>
            <person name="Sarai C."/>
            <person name="Schaack S."/>
            <person name="Shirato S."/>
            <person name="Slamovits C.H."/>
            <person name="Spencer D.F."/>
            <person name="Suzuki S."/>
            <person name="Worden A.Z."/>
            <person name="Zauner S."/>
            <person name="Barry K."/>
            <person name="Bell C."/>
            <person name="Bharti A.K."/>
            <person name="Crow J.A."/>
            <person name="Grimwood J."/>
            <person name="Kramer R."/>
            <person name="Lindquist E."/>
            <person name="Lucas S."/>
            <person name="Salamov A."/>
            <person name="McFadden G.I."/>
            <person name="Lane C.E."/>
            <person name="Keeling P.J."/>
            <person name="Gray M.W."/>
            <person name="Grigoriev I.V."/>
            <person name="Archibald J.M."/>
        </authorList>
    </citation>
    <scope>NUCLEOTIDE SEQUENCE</scope>
    <source>
        <strain evidence="16">CCMP2712</strain>
    </source>
</reference>
<keyword evidence="16" id="KW-1185">Reference proteome</keyword>
<evidence type="ECO:0000313" key="14">
    <source>
        <dbReference type="EMBL" id="EKX43074.1"/>
    </source>
</evidence>
<evidence type="ECO:0000259" key="13">
    <source>
        <dbReference type="Pfam" id="PF07819"/>
    </source>
</evidence>
<evidence type="ECO:0000313" key="16">
    <source>
        <dbReference type="Proteomes" id="UP000011087"/>
    </source>
</evidence>
<organism evidence="14">
    <name type="scientific">Guillardia theta (strain CCMP2712)</name>
    <name type="common">Cryptophyte</name>
    <dbReference type="NCBI Taxonomy" id="905079"/>
    <lineage>
        <taxon>Eukaryota</taxon>
        <taxon>Cryptophyceae</taxon>
        <taxon>Pyrenomonadales</taxon>
        <taxon>Geminigeraceae</taxon>
        <taxon>Guillardia</taxon>
    </lineage>
</organism>
<comment type="caution">
    <text evidence="10">Lacks conserved residue(s) required for the propagation of feature annotation.</text>
</comment>
<dbReference type="HOGENOM" id="CLU_354693_0_0_1"/>
<accession>L1J4M1</accession>
<reference evidence="15" key="3">
    <citation type="submission" date="2016-03" db="UniProtKB">
        <authorList>
            <consortium name="EnsemblProtists"/>
        </authorList>
    </citation>
    <scope>IDENTIFICATION</scope>
</reference>
<dbReference type="eggNOG" id="KOG3724">
    <property type="taxonomic scope" value="Eukaryota"/>
</dbReference>
<dbReference type="GO" id="GO:0050185">
    <property type="term" value="F:phosphatidylinositol deacylase activity"/>
    <property type="evidence" value="ECO:0007669"/>
    <property type="project" value="TreeGrafter"/>
</dbReference>
<feature type="domain" description="GPI inositol-deacylase PGAP1-like alpha/beta" evidence="13">
    <location>
        <begin position="72"/>
        <end position="331"/>
    </location>
</feature>
<name>L1J4M1_GUITC</name>
<keyword evidence="3 10" id="KW-0813">Transport</keyword>
<keyword evidence="6 10" id="KW-0256">Endoplasmic reticulum</keyword>
<comment type="subcellular location">
    <subcellularLocation>
        <location evidence="1">Endoplasmic reticulum membrane</location>
        <topology evidence="1">Multi-pass membrane protein</topology>
    </subcellularLocation>
</comment>
<comment type="function">
    <text evidence="10">Involved in inositol deacylation of GPI-anchored proteins which plays important roles in the quality control and ER-associated degradation of GPI-anchored proteins.</text>
</comment>
<dbReference type="PANTHER" id="PTHR15495:SF7">
    <property type="entry name" value="GPI INOSITOL-DEACYLASE"/>
    <property type="match status" value="1"/>
</dbReference>
<dbReference type="SUPFAM" id="SSF53474">
    <property type="entry name" value="alpha/beta-Hydrolases"/>
    <property type="match status" value="1"/>
</dbReference>
<keyword evidence="8 10" id="KW-1133">Transmembrane helix</keyword>
<evidence type="ECO:0000256" key="12">
    <source>
        <dbReference type="SAM" id="SignalP"/>
    </source>
</evidence>
<dbReference type="EMBL" id="JH993012">
    <property type="protein sequence ID" value="EKX43074.1"/>
    <property type="molecule type" value="Genomic_DNA"/>
</dbReference>
<evidence type="ECO:0000256" key="1">
    <source>
        <dbReference type="ARBA" id="ARBA00004477"/>
    </source>
</evidence>
<evidence type="ECO:0000256" key="8">
    <source>
        <dbReference type="ARBA" id="ARBA00022989"/>
    </source>
</evidence>
<evidence type="ECO:0000256" key="3">
    <source>
        <dbReference type="ARBA" id="ARBA00022448"/>
    </source>
</evidence>
<dbReference type="STRING" id="905079.L1J4M1"/>
<dbReference type="KEGG" id="gtt:GUITHDRAFT_140667"/>
<dbReference type="EnsemblProtists" id="EKX43074">
    <property type="protein sequence ID" value="EKX43074"/>
    <property type="gene ID" value="GUITHDRAFT_140667"/>
</dbReference>
<keyword evidence="4 10" id="KW-0812">Transmembrane</keyword>
<feature type="region of interest" description="Disordered" evidence="11">
    <location>
        <begin position="224"/>
        <end position="245"/>
    </location>
</feature>
<feature type="signal peptide" evidence="12">
    <location>
        <begin position="1"/>
        <end position="26"/>
    </location>
</feature>
<feature type="transmembrane region" description="Helical" evidence="10">
    <location>
        <begin position="670"/>
        <end position="697"/>
    </location>
</feature>
<protein>
    <recommendedName>
        <fullName evidence="10">GPI inositol-deacylase</fullName>
        <ecNumber evidence="10">3.1.-.-</ecNumber>
    </recommendedName>
</protein>
<feature type="compositionally biased region" description="Low complexity" evidence="11">
    <location>
        <begin position="231"/>
        <end position="240"/>
    </location>
</feature>
<dbReference type="GO" id="GO:0006888">
    <property type="term" value="P:endoplasmic reticulum to Golgi vesicle-mediated transport"/>
    <property type="evidence" value="ECO:0007669"/>
    <property type="project" value="TreeGrafter"/>
</dbReference>
<evidence type="ECO:0000256" key="4">
    <source>
        <dbReference type="ARBA" id="ARBA00022692"/>
    </source>
</evidence>
<evidence type="ECO:0000256" key="7">
    <source>
        <dbReference type="ARBA" id="ARBA00022927"/>
    </source>
</evidence>
<evidence type="ECO:0000313" key="15">
    <source>
        <dbReference type="EnsemblProtists" id="EKX43074"/>
    </source>
</evidence>
<dbReference type="PaxDb" id="55529-EKX43074"/>
<dbReference type="GO" id="GO:0006505">
    <property type="term" value="P:GPI anchor metabolic process"/>
    <property type="evidence" value="ECO:0007669"/>
    <property type="project" value="TreeGrafter"/>
</dbReference>
<dbReference type="EC" id="3.1.-.-" evidence="10"/>
<keyword evidence="12" id="KW-0732">Signal</keyword>
<dbReference type="InterPro" id="IPR012908">
    <property type="entry name" value="PGAP1-ab_dom-like"/>
</dbReference>
<keyword evidence="9 10" id="KW-0472">Membrane</keyword>
<feature type="chain" id="PRO_5008770936" description="GPI inositol-deacylase" evidence="12">
    <location>
        <begin position="27"/>
        <end position="792"/>
    </location>
</feature>
<reference evidence="14 16" key="1">
    <citation type="journal article" date="2012" name="Nature">
        <title>Algal genomes reveal evolutionary mosaicism and the fate of nucleomorphs.</title>
        <authorList>
            <consortium name="DOE Joint Genome Institute"/>
            <person name="Curtis B.A."/>
            <person name="Tanifuji G."/>
            <person name="Burki F."/>
            <person name="Gruber A."/>
            <person name="Irimia M."/>
            <person name="Maruyama S."/>
            <person name="Arias M.C."/>
            <person name="Ball S.G."/>
            <person name="Gile G.H."/>
            <person name="Hirakawa Y."/>
            <person name="Hopkins J.F."/>
            <person name="Kuo A."/>
            <person name="Rensing S.A."/>
            <person name="Schmutz J."/>
            <person name="Symeonidi A."/>
            <person name="Elias M."/>
            <person name="Eveleigh R.J."/>
            <person name="Herman E.K."/>
            <person name="Klute M.J."/>
            <person name="Nakayama T."/>
            <person name="Obornik M."/>
            <person name="Reyes-Prieto A."/>
            <person name="Armbrust E.V."/>
            <person name="Aves S.J."/>
            <person name="Beiko R.G."/>
            <person name="Coutinho P."/>
            <person name="Dacks J.B."/>
            <person name="Durnford D.G."/>
            <person name="Fast N.M."/>
            <person name="Green B.R."/>
            <person name="Grisdale C.J."/>
            <person name="Hempel F."/>
            <person name="Henrissat B."/>
            <person name="Hoppner M.P."/>
            <person name="Ishida K."/>
            <person name="Kim E."/>
            <person name="Koreny L."/>
            <person name="Kroth P.G."/>
            <person name="Liu Y."/>
            <person name="Malik S.B."/>
            <person name="Maier U.G."/>
            <person name="McRose D."/>
            <person name="Mock T."/>
            <person name="Neilson J.A."/>
            <person name="Onodera N.T."/>
            <person name="Poole A.M."/>
            <person name="Pritham E.J."/>
            <person name="Richards T.A."/>
            <person name="Rocap G."/>
            <person name="Roy S.W."/>
            <person name="Sarai C."/>
            <person name="Schaack S."/>
            <person name="Shirato S."/>
            <person name="Slamovits C.H."/>
            <person name="Spencer D.F."/>
            <person name="Suzuki S."/>
            <person name="Worden A.Z."/>
            <person name="Zauner S."/>
            <person name="Barry K."/>
            <person name="Bell C."/>
            <person name="Bharti A.K."/>
            <person name="Crow J.A."/>
            <person name="Grimwood J."/>
            <person name="Kramer R."/>
            <person name="Lindquist E."/>
            <person name="Lucas S."/>
            <person name="Salamov A."/>
            <person name="McFadden G.I."/>
            <person name="Lane C.E."/>
            <person name="Keeling P.J."/>
            <person name="Gray M.W."/>
            <person name="Grigoriev I.V."/>
            <person name="Archibald J.M."/>
        </authorList>
    </citation>
    <scope>NUCLEOTIDE SEQUENCE</scope>
    <source>
        <strain evidence="14 16">CCMP2712</strain>
    </source>
</reference>
<proteinExistence type="inferred from homology"/>
<dbReference type="AlphaFoldDB" id="L1J4M1"/>
<evidence type="ECO:0000256" key="11">
    <source>
        <dbReference type="SAM" id="MobiDB-lite"/>
    </source>
</evidence>
<sequence length="792" mass="87033">MAMGTMGAAAAAIVLVAHSLMQSIRHAPENMCRMTYMMPNYYTIPVPHASWETKLSYSLLLYREGSQPFHKRGIPVLFIPGNAGSGKQVRSMASEAAREHVRNSSRGHLDFWAVDFEDELSALSGDLLLSQTKFVCRCIPYILESYKERGMEPGGIVLVAHSMGGHIARIVAGSFCEEEVDVAAVLSLASPQTGLPVVTDPLLQRLIDTGAELWRQHFFPSPSHGDAAGWSSLSSSTPSKRSQRWGSFNTPLVRISRHCSSLNEIASVSVGGGLRDLLVGTERCDLSRICPPTHCLSVSSTAVAGVWMPIDHQAILWCNQMVETLVSALYSLVDEMRLVAMVMEIETGMMVKRLRTLGLLTFLKDWRLVYLEEDAASATCQQALESGSSLPLYVDLKPQAVKMEKTSCIRQANSDCLSREDPEGINAGAAALPPFTLPGSTDPLPASLTIEKLRCRARDGKEEAGAGGEDLKETFSPVVLVTPVSSWRTGLSEGFARVVSSHKEKVNVWMHQSIGPWQRREKPHVFAVTDPHCDYQVKLSVDLSSSFGLFLLRHVHRILVLSASLVVSKDQGFSLARLSLWKEEVVSYKERGAAGAMASMLKGSFRALSYPFWPMLLLLLLLLSSPSILCVFSLRGSSSPDLLWTCTIGGATVDSDQNLSIDNWSHREPVLFVALLVLAASGFLSILLLLHLLFLAINRVRLEHLDSSQRDWAMSRSLFVIVHLLLSTVCRCPSFIAQVQSSIYLAPLGPHRIWSMWKDRALAPFHSALYFESLMDKVSSSSLPSSHLLSAS</sequence>
<dbReference type="GeneID" id="17299881"/>
<comment type="similarity">
    <text evidence="2 10">Belongs to the GPI inositol-deacylase family.</text>
</comment>
<evidence type="ECO:0000256" key="9">
    <source>
        <dbReference type="ARBA" id="ARBA00023136"/>
    </source>
</evidence>
<keyword evidence="5 10" id="KW-0378">Hydrolase</keyword>
<feature type="transmembrane region" description="Helical" evidence="10">
    <location>
        <begin position="610"/>
        <end position="634"/>
    </location>
</feature>
<gene>
    <name evidence="14" type="ORF">GUITHDRAFT_140667</name>
</gene>
<evidence type="ECO:0000256" key="5">
    <source>
        <dbReference type="ARBA" id="ARBA00022801"/>
    </source>
</evidence>
<evidence type="ECO:0000256" key="6">
    <source>
        <dbReference type="ARBA" id="ARBA00022824"/>
    </source>
</evidence>
<keyword evidence="7 10" id="KW-0653">Protein transport</keyword>